<keyword evidence="3" id="KW-1185">Reference proteome</keyword>
<feature type="compositionally biased region" description="Basic residues" evidence="1">
    <location>
        <begin position="44"/>
        <end position="58"/>
    </location>
</feature>
<dbReference type="AlphaFoldDB" id="A7E972"/>
<accession>A7E972</accession>
<dbReference type="Proteomes" id="UP000001312">
    <property type="component" value="Unassembled WGS sequence"/>
</dbReference>
<dbReference type="EMBL" id="CH476622">
    <property type="protein sequence ID" value="EDN96924.1"/>
    <property type="molecule type" value="Genomic_DNA"/>
</dbReference>
<evidence type="ECO:0000256" key="1">
    <source>
        <dbReference type="SAM" id="MobiDB-lite"/>
    </source>
</evidence>
<dbReference type="HOGENOM" id="CLU_2759323_0_0_1"/>
<protein>
    <submittedName>
        <fullName evidence="2">Uncharacterized protein</fullName>
    </submittedName>
</protein>
<gene>
    <name evidence="2" type="ORF">SS1G_01852</name>
</gene>
<dbReference type="GeneID" id="5493162"/>
<dbReference type="RefSeq" id="XP_001597656.1">
    <property type="nucleotide sequence ID" value="XM_001597606.1"/>
</dbReference>
<sequence length="70" mass="7941">MSGINGSSSFVACKGTTSRFCFLGIYTEESRSTFSRSSSCRSQSKFKQHAASKRRQRTQGKMNEEITYRK</sequence>
<dbReference type="KEGG" id="ssl:SS1G_01852"/>
<organism evidence="2 3">
    <name type="scientific">Sclerotinia sclerotiorum (strain ATCC 18683 / 1980 / Ss-1)</name>
    <name type="common">White mold</name>
    <name type="synonym">Whetzelinia sclerotiorum</name>
    <dbReference type="NCBI Taxonomy" id="665079"/>
    <lineage>
        <taxon>Eukaryota</taxon>
        <taxon>Fungi</taxon>
        <taxon>Dikarya</taxon>
        <taxon>Ascomycota</taxon>
        <taxon>Pezizomycotina</taxon>
        <taxon>Leotiomycetes</taxon>
        <taxon>Helotiales</taxon>
        <taxon>Sclerotiniaceae</taxon>
        <taxon>Sclerotinia</taxon>
    </lineage>
</organism>
<proteinExistence type="predicted"/>
<feature type="region of interest" description="Disordered" evidence="1">
    <location>
        <begin position="41"/>
        <end position="70"/>
    </location>
</feature>
<name>A7E972_SCLS1</name>
<dbReference type="InParanoid" id="A7E972"/>
<evidence type="ECO:0000313" key="3">
    <source>
        <dbReference type="Proteomes" id="UP000001312"/>
    </source>
</evidence>
<reference evidence="3" key="1">
    <citation type="journal article" date="2011" name="PLoS Genet.">
        <title>Genomic analysis of the necrotrophic fungal pathogens Sclerotinia sclerotiorum and Botrytis cinerea.</title>
        <authorList>
            <person name="Amselem J."/>
            <person name="Cuomo C.A."/>
            <person name="van Kan J.A."/>
            <person name="Viaud M."/>
            <person name="Benito E.P."/>
            <person name="Couloux A."/>
            <person name="Coutinho P.M."/>
            <person name="de Vries R.P."/>
            <person name="Dyer P.S."/>
            <person name="Fillinger S."/>
            <person name="Fournier E."/>
            <person name="Gout L."/>
            <person name="Hahn M."/>
            <person name="Kohn L."/>
            <person name="Lapalu N."/>
            <person name="Plummer K.M."/>
            <person name="Pradier J.M."/>
            <person name="Quevillon E."/>
            <person name="Sharon A."/>
            <person name="Simon A."/>
            <person name="ten Have A."/>
            <person name="Tudzynski B."/>
            <person name="Tudzynski P."/>
            <person name="Wincker P."/>
            <person name="Andrew M."/>
            <person name="Anthouard V."/>
            <person name="Beever R.E."/>
            <person name="Beffa R."/>
            <person name="Benoit I."/>
            <person name="Bouzid O."/>
            <person name="Brault B."/>
            <person name="Chen Z."/>
            <person name="Choquer M."/>
            <person name="Collemare J."/>
            <person name="Cotton P."/>
            <person name="Danchin E.G."/>
            <person name="Da Silva C."/>
            <person name="Gautier A."/>
            <person name="Giraud C."/>
            <person name="Giraud T."/>
            <person name="Gonzalez C."/>
            <person name="Grossetete S."/>
            <person name="Guldener U."/>
            <person name="Henrissat B."/>
            <person name="Howlett B.J."/>
            <person name="Kodira C."/>
            <person name="Kretschmer M."/>
            <person name="Lappartient A."/>
            <person name="Leroch M."/>
            <person name="Levis C."/>
            <person name="Mauceli E."/>
            <person name="Neuveglise C."/>
            <person name="Oeser B."/>
            <person name="Pearson M."/>
            <person name="Poulain J."/>
            <person name="Poussereau N."/>
            <person name="Quesneville H."/>
            <person name="Rascle C."/>
            <person name="Schumacher J."/>
            <person name="Segurens B."/>
            <person name="Sexton A."/>
            <person name="Silva E."/>
            <person name="Sirven C."/>
            <person name="Soanes D.M."/>
            <person name="Talbot N.J."/>
            <person name="Templeton M."/>
            <person name="Yandava C."/>
            <person name="Yarden O."/>
            <person name="Zeng Q."/>
            <person name="Rollins J.A."/>
            <person name="Lebrun M.H."/>
            <person name="Dickman M."/>
        </authorList>
    </citation>
    <scope>NUCLEOTIDE SEQUENCE [LARGE SCALE GENOMIC DNA]</scope>
    <source>
        <strain evidence="3">ATCC 18683 / 1980 / Ss-1</strain>
    </source>
</reference>
<evidence type="ECO:0000313" key="2">
    <source>
        <dbReference type="EMBL" id="EDN96924.1"/>
    </source>
</evidence>